<evidence type="ECO:0000313" key="3">
    <source>
        <dbReference type="Proteomes" id="UP000264141"/>
    </source>
</evidence>
<dbReference type="SUPFAM" id="SSF109854">
    <property type="entry name" value="DinB/YfiT-like putative metalloenzymes"/>
    <property type="match status" value="1"/>
</dbReference>
<dbReference type="AlphaFoldDB" id="A0A3D1JEP1"/>
<reference evidence="2 3" key="1">
    <citation type="journal article" date="2018" name="Nat. Biotechnol.">
        <title>A standardized bacterial taxonomy based on genome phylogeny substantially revises the tree of life.</title>
        <authorList>
            <person name="Parks D.H."/>
            <person name="Chuvochina M."/>
            <person name="Waite D.W."/>
            <person name="Rinke C."/>
            <person name="Skarshewski A."/>
            <person name="Chaumeil P.A."/>
            <person name="Hugenholtz P."/>
        </authorList>
    </citation>
    <scope>NUCLEOTIDE SEQUENCE [LARGE SCALE GENOMIC DNA]</scope>
    <source>
        <strain evidence="2">UBA8781</strain>
    </source>
</reference>
<feature type="domain" description="DinB-like" evidence="1">
    <location>
        <begin position="9"/>
        <end position="140"/>
    </location>
</feature>
<dbReference type="OrthoDB" id="160263at2"/>
<dbReference type="STRING" id="229919.GCA_001050195_02979"/>
<dbReference type="Gene3D" id="1.20.120.450">
    <property type="entry name" value="dinb family like domain"/>
    <property type="match status" value="1"/>
</dbReference>
<dbReference type="EMBL" id="DPBP01000020">
    <property type="protein sequence ID" value="HCE17039.1"/>
    <property type="molecule type" value="Genomic_DNA"/>
</dbReference>
<evidence type="ECO:0000313" key="2">
    <source>
        <dbReference type="EMBL" id="HCE17039.1"/>
    </source>
</evidence>
<dbReference type="Proteomes" id="UP000264141">
    <property type="component" value="Unassembled WGS sequence"/>
</dbReference>
<dbReference type="Pfam" id="PF12867">
    <property type="entry name" value="DinB_2"/>
    <property type="match status" value="1"/>
</dbReference>
<comment type="caution">
    <text evidence="2">The sequence shown here is derived from an EMBL/GenBank/DDBJ whole genome shotgun (WGS) entry which is preliminary data.</text>
</comment>
<protein>
    <submittedName>
        <fullName evidence="2">DinB family protein</fullName>
    </submittedName>
</protein>
<sequence length="172" mass="19890">MATLHLVRQLRFTRSELMRCLEGLGEEDALKRLPPMNCISWMVGHLANQEQYLWLWIAQGKALYPELYRLVGYGQPASQPPYGEMRKVWQEITAAADEYLDTLTPEKLDAFFNEEGRPMRENIGTLLQRNIFHYWFHTGEAFAVRQLLGHAPLPEFVGDMSAVIYSSRVSEI</sequence>
<name>A0A3D1JEP1_9CHLR</name>
<accession>A0A3D1JEP1</accession>
<evidence type="ECO:0000259" key="1">
    <source>
        <dbReference type="Pfam" id="PF12867"/>
    </source>
</evidence>
<gene>
    <name evidence="2" type="ORF">DEQ80_04190</name>
</gene>
<organism evidence="2 3">
    <name type="scientific">Anaerolinea thermolimosa</name>
    <dbReference type="NCBI Taxonomy" id="229919"/>
    <lineage>
        <taxon>Bacteria</taxon>
        <taxon>Bacillati</taxon>
        <taxon>Chloroflexota</taxon>
        <taxon>Anaerolineae</taxon>
        <taxon>Anaerolineales</taxon>
        <taxon>Anaerolineaceae</taxon>
        <taxon>Anaerolinea</taxon>
    </lineage>
</organism>
<dbReference type="RefSeq" id="WP_062195519.1">
    <property type="nucleotide sequence ID" value="NZ_DF967965.1"/>
</dbReference>
<dbReference type="InterPro" id="IPR034660">
    <property type="entry name" value="DinB/YfiT-like"/>
</dbReference>
<dbReference type="InterPro" id="IPR024775">
    <property type="entry name" value="DinB-like"/>
</dbReference>
<proteinExistence type="predicted"/>